<reference evidence="2" key="1">
    <citation type="journal article" date="2019" name="Int. J. Syst. Evol. Microbiol.">
        <title>The Global Catalogue of Microorganisms (GCM) 10K type strain sequencing project: providing services to taxonomists for standard genome sequencing and annotation.</title>
        <authorList>
            <consortium name="The Broad Institute Genomics Platform"/>
            <consortium name="The Broad Institute Genome Sequencing Center for Infectious Disease"/>
            <person name="Wu L."/>
            <person name="Ma J."/>
        </authorList>
    </citation>
    <scope>NUCLEOTIDE SEQUENCE [LARGE SCALE GENOMIC DNA]</scope>
    <source>
        <strain evidence="2">CGMCC 4.7139</strain>
    </source>
</reference>
<dbReference type="EMBL" id="JBHSFE010000010">
    <property type="protein sequence ID" value="MFC4608747.1"/>
    <property type="molecule type" value="Genomic_DNA"/>
</dbReference>
<proteinExistence type="predicted"/>
<comment type="caution">
    <text evidence="1">The sequence shown here is derived from an EMBL/GenBank/DDBJ whole genome shotgun (WGS) entry which is preliminary data.</text>
</comment>
<sequence>MALAGALGPLCLGHLARPGADRCAGADQVEQNGQEFGIVARLETGAGGLAQDLLYSRVGKGKDVLAGGQPVPGQGVPLAGEFDEHLAAVARIALHGPLAAVAAAAG</sequence>
<evidence type="ECO:0000313" key="1">
    <source>
        <dbReference type="EMBL" id="MFC4608747.1"/>
    </source>
</evidence>
<dbReference type="RefSeq" id="WP_381194611.1">
    <property type="nucleotide sequence ID" value="NZ_JBHSFE010000010.1"/>
</dbReference>
<evidence type="ECO:0000313" key="2">
    <source>
        <dbReference type="Proteomes" id="UP001595993"/>
    </source>
</evidence>
<accession>A0ABV9G476</accession>
<protein>
    <submittedName>
        <fullName evidence="1">Uncharacterized protein</fullName>
    </submittedName>
</protein>
<dbReference type="Proteomes" id="UP001595993">
    <property type="component" value="Unassembled WGS sequence"/>
</dbReference>
<keyword evidence="2" id="KW-1185">Reference proteome</keyword>
<gene>
    <name evidence="1" type="ORF">ACFO9E_13085</name>
</gene>
<name>A0ABV9G476_9ACTN</name>
<organism evidence="1 2">
    <name type="scientific">Streptomyces maoxianensis</name>
    <dbReference type="NCBI Taxonomy" id="1459942"/>
    <lineage>
        <taxon>Bacteria</taxon>
        <taxon>Bacillati</taxon>
        <taxon>Actinomycetota</taxon>
        <taxon>Actinomycetes</taxon>
        <taxon>Kitasatosporales</taxon>
        <taxon>Streptomycetaceae</taxon>
        <taxon>Streptomyces</taxon>
    </lineage>
</organism>